<dbReference type="GeneID" id="78255366"/>
<gene>
    <name evidence="2" type="ORF">EP13_10660</name>
</gene>
<proteinExistence type="predicted"/>
<name>A0A075NWR0_9ALTE</name>
<dbReference type="PANTHER" id="PTHR43546">
    <property type="entry name" value="UPF0173 METAL-DEPENDENT HYDROLASE MJ1163-RELATED"/>
    <property type="match status" value="1"/>
</dbReference>
<dbReference type="Gene3D" id="3.60.15.10">
    <property type="entry name" value="Ribonuclease Z/Hydroxyacylglutathione hydrolase-like"/>
    <property type="match status" value="1"/>
</dbReference>
<keyword evidence="1" id="KW-0378">Hydrolase</keyword>
<protein>
    <recommendedName>
        <fullName evidence="4">Zn-dependent hydrolase</fullName>
    </recommendedName>
</protein>
<dbReference type="Pfam" id="PF13483">
    <property type="entry name" value="Lactamase_B_3"/>
    <property type="match status" value="1"/>
</dbReference>
<evidence type="ECO:0000313" key="2">
    <source>
        <dbReference type="EMBL" id="AIF99104.1"/>
    </source>
</evidence>
<organism evidence="2 3">
    <name type="scientific">Alteromonas australica</name>
    <dbReference type="NCBI Taxonomy" id="589873"/>
    <lineage>
        <taxon>Bacteria</taxon>
        <taxon>Pseudomonadati</taxon>
        <taxon>Pseudomonadota</taxon>
        <taxon>Gammaproteobacteria</taxon>
        <taxon>Alteromonadales</taxon>
        <taxon>Alteromonadaceae</taxon>
        <taxon>Alteromonas/Salinimonas group</taxon>
        <taxon>Alteromonas</taxon>
    </lineage>
</organism>
<dbReference type="AlphaFoldDB" id="A0A075NWR0"/>
<evidence type="ECO:0000313" key="3">
    <source>
        <dbReference type="Proteomes" id="UP000056090"/>
    </source>
</evidence>
<sequence>MKFTQIRNATILIEFSHGKIIVDPMLARKGSLPKLRYYKSDKRNPLVDLPEVFTENKDNIDYALITHCQKGHFDHLDRAGVRWLVKRQIPTFCTPRDEKFLDKKQILTRVLAQKRSTFFDGTIERIPATHTRGWLTAFMEHGTGYFIQLPNEPSVYLMGDTVLTHSIRNFIQDNQPDYIVAPTGKAQFDLGAPLLLDENEIIELANLSTGKIICNHMGALDHCRIDHHSLAALLEKHAVKDRYIIPRDGDTVILTTNY</sequence>
<dbReference type="KEGG" id="aal:EP13_10660"/>
<dbReference type="Proteomes" id="UP000056090">
    <property type="component" value="Chromosome"/>
</dbReference>
<accession>A0A075NWR0</accession>
<reference evidence="2 3" key="1">
    <citation type="submission" date="2014-06" db="EMBL/GenBank/DDBJ databases">
        <title>Genomes of Alteromonas australica, a world apart.</title>
        <authorList>
            <person name="Gonzaga A."/>
            <person name="Lopez-Perez M."/>
            <person name="Rodriguez-Valera F."/>
        </authorList>
    </citation>
    <scope>NUCLEOTIDE SEQUENCE [LARGE SCALE GENOMIC DNA]</scope>
    <source>
        <strain evidence="2 3">H 17</strain>
    </source>
</reference>
<keyword evidence="3" id="KW-1185">Reference proteome</keyword>
<dbReference type="eggNOG" id="COG2220">
    <property type="taxonomic scope" value="Bacteria"/>
</dbReference>
<dbReference type="PANTHER" id="PTHR43546:SF9">
    <property type="entry name" value="L-ASCORBATE-6-PHOSPHATE LACTONASE ULAG-RELATED"/>
    <property type="match status" value="1"/>
</dbReference>
<dbReference type="GO" id="GO:0016787">
    <property type="term" value="F:hydrolase activity"/>
    <property type="evidence" value="ECO:0007669"/>
    <property type="project" value="UniProtKB-KW"/>
</dbReference>
<evidence type="ECO:0008006" key="4">
    <source>
        <dbReference type="Google" id="ProtNLM"/>
    </source>
</evidence>
<evidence type="ECO:0000256" key="1">
    <source>
        <dbReference type="ARBA" id="ARBA00022801"/>
    </source>
</evidence>
<dbReference type="EMBL" id="CP008849">
    <property type="protein sequence ID" value="AIF99104.1"/>
    <property type="molecule type" value="Genomic_DNA"/>
</dbReference>
<dbReference type="InterPro" id="IPR050114">
    <property type="entry name" value="UPF0173_UPF0282_UlaG_hydrolase"/>
</dbReference>
<dbReference type="InterPro" id="IPR036866">
    <property type="entry name" value="RibonucZ/Hydroxyglut_hydro"/>
</dbReference>
<dbReference type="SUPFAM" id="SSF56281">
    <property type="entry name" value="Metallo-hydrolase/oxidoreductase"/>
    <property type="match status" value="1"/>
</dbReference>
<dbReference type="RefSeq" id="WP_044057237.1">
    <property type="nucleotide sequence ID" value="NZ_CBCSKJ010000001.1"/>
</dbReference>